<dbReference type="NCBIfam" id="TIGR00802">
    <property type="entry name" value="nico"/>
    <property type="match status" value="1"/>
</dbReference>
<evidence type="ECO:0000256" key="4">
    <source>
        <dbReference type="ARBA" id="ARBA00022596"/>
    </source>
</evidence>
<accession>A0ABZ0KRE2</accession>
<feature type="transmembrane region" description="Helical" evidence="8">
    <location>
        <begin position="225"/>
        <end position="249"/>
    </location>
</feature>
<dbReference type="PANTHER" id="PTHR31611">
    <property type="entry name" value="HIGH-AFFINITY NICKEL TRANSPORT PROTEIN NIC1"/>
    <property type="match status" value="1"/>
</dbReference>
<evidence type="ECO:0000256" key="3">
    <source>
        <dbReference type="ARBA" id="ARBA00022448"/>
    </source>
</evidence>
<evidence type="ECO:0000256" key="5">
    <source>
        <dbReference type="ARBA" id="ARBA00022692"/>
    </source>
</evidence>
<comment type="subcellular location">
    <subcellularLocation>
        <location evidence="8">Cell membrane</location>
        <topology evidence="8">Multi-pass membrane protein</topology>
    </subcellularLocation>
    <subcellularLocation>
        <location evidence="1">Endomembrane system</location>
        <topology evidence="1">Multi-pass membrane protein</topology>
    </subcellularLocation>
</comment>
<evidence type="ECO:0000313" key="10">
    <source>
        <dbReference type="EMBL" id="WOT39952.1"/>
    </source>
</evidence>
<dbReference type="RefSeq" id="WP_193506759.1">
    <property type="nucleotide sequence ID" value="NZ_BMSO01000015.1"/>
</dbReference>
<feature type="region of interest" description="Disordered" evidence="9">
    <location>
        <begin position="1"/>
        <end position="22"/>
    </location>
</feature>
<evidence type="ECO:0000313" key="11">
    <source>
        <dbReference type="Proteomes" id="UP001305002"/>
    </source>
</evidence>
<protein>
    <recommendedName>
        <fullName evidence="8">Nickel/cobalt efflux system</fullName>
    </recommendedName>
</protein>
<feature type="transmembrane region" description="Helical" evidence="8">
    <location>
        <begin position="344"/>
        <end position="364"/>
    </location>
</feature>
<keyword evidence="11" id="KW-1185">Reference proteome</keyword>
<dbReference type="Proteomes" id="UP001305002">
    <property type="component" value="Chromosome"/>
</dbReference>
<keyword evidence="3 8" id="KW-0813">Transport</keyword>
<proteinExistence type="inferred from homology"/>
<evidence type="ECO:0000256" key="1">
    <source>
        <dbReference type="ARBA" id="ARBA00004127"/>
    </source>
</evidence>
<keyword evidence="6 8" id="KW-1133">Transmembrane helix</keyword>
<dbReference type="PANTHER" id="PTHR31611:SF0">
    <property type="entry name" value="HIGH-AFFINITY NICKEL TRANSPORT PROTEIN NIC1"/>
    <property type="match status" value="1"/>
</dbReference>
<name>A0ABZ0KRE2_STRC4</name>
<evidence type="ECO:0000256" key="6">
    <source>
        <dbReference type="ARBA" id="ARBA00022989"/>
    </source>
</evidence>
<sequence length="380" mass="40620">MTAAPESTPPLPAPAAAQCTARHRVRTSMTRQEWTRAGGMAAVIVALHVIGWVTLVAVVAPEHRAIGTQTFGIGIGVTAYTLGMRHAFDADHIAAIDNTTRKLMGEGQRPLSVGFWFSLGHSSVVFVLAFLLTLGVQTLAGPVRDDGSALHDVTGLIGTTVSGAFLYLIAAVNLVILAGIWKVFRGMRSGRYDEAALEEQLNNRGFMNRLLGRVMKSVSRPGQMYSLGLLFGLGFDTATEIALLVLAGSGAASGLPWYAILCLPVLFAAGMCLLDTIDGSFMNFAYGWAFSKPVRKVYYNLTITGLSVAVALLIGTVELLGLLVDGLGLHGPFWDWISGLDLNVLGYVVVALFVATWVVALLVWRLASIEEKWTGDLARG</sequence>
<evidence type="ECO:0000256" key="2">
    <source>
        <dbReference type="ARBA" id="ARBA00010892"/>
    </source>
</evidence>
<keyword evidence="5 8" id="KW-0812">Transmembrane</keyword>
<evidence type="ECO:0000256" key="9">
    <source>
        <dbReference type="SAM" id="MobiDB-lite"/>
    </source>
</evidence>
<reference evidence="10 11" key="2">
    <citation type="journal article" date="2024" name="Microb. Biotechnol.">
        <title>The involvement of multiple ABC transporters in daunorubicin efflux in Streptomyces coeruleorubidus.</title>
        <authorList>
            <person name="Dong J."/>
            <person name="Ning J."/>
            <person name="Tian Y."/>
            <person name="Li H."/>
            <person name="Chen H."/>
            <person name="Guan W."/>
        </authorList>
    </citation>
    <scope>NUCLEOTIDE SEQUENCE [LARGE SCALE GENOMIC DNA]</scope>
    <source>
        <strain evidence="10 11">CICC 11043</strain>
    </source>
</reference>
<feature type="transmembrane region" description="Helical" evidence="8">
    <location>
        <begin position="255"/>
        <end position="277"/>
    </location>
</feature>
<dbReference type="InterPro" id="IPR004688">
    <property type="entry name" value="Ni/Co_transpt"/>
</dbReference>
<evidence type="ECO:0000256" key="7">
    <source>
        <dbReference type="ARBA" id="ARBA00023136"/>
    </source>
</evidence>
<feature type="transmembrane region" description="Helical" evidence="8">
    <location>
        <begin position="37"/>
        <end position="60"/>
    </location>
</feature>
<dbReference type="EMBL" id="CP137524">
    <property type="protein sequence ID" value="WOT39952.1"/>
    <property type="molecule type" value="Genomic_DNA"/>
</dbReference>
<comment type="similarity">
    <text evidence="2 8">Belongs to the NiCoT transporter (TC 2.A.52) family.</text>
</comment>
<dbReference type="InterPro" id="IPR011541">
    <property type="entry name" value="Ni/Co_transpt_high_affinity"/>
</dbReference>
<organism evidence="10 11">
    <name type="scientific">Streptomyces coeruleorubidus</name>
    <dbReference type="NCBI Taxonomy" id="116188"/>
    <lineage>
        <taxon>Bacteria</taxon>
        <taxon>Bacillati</taxon>
        <taxon>Actinomycetota</taxon>
        <taxon>Actinomycetes</taxon>
        <taxon>Kitasatosporales</taxon>
        <taxon>Streptomycetaceae</taxon>
        <taxon>Streptomyces</taxon>
    </lineage>
</organism>
<feature type="transmembrane region" description="Helical" evidence="8">
    <location>
        <begin position="298"/>
        <end position="324"/>
    </location>
</feature>
<reference evidence="10 11" key="1">
    <citation type="journal article" date="2021" name="J. Microbiol. Biotechnol.">
        <title>An Efficient Markerless Deletion System Suitable for the Industrial Strains of Streptomyces.</title>
        <authorList>
            <person name="Dong J."/>
            <person name="Wei J."/>
            <person name="Li H."/>
            <person name="Zhao S."/>
            <person name="Guan W."/>
        </authorList>
    </citation>
    <scope>NUCLEOTIDE SEQUENCE [LARGE SCALE GENOMIC DNA]</scope>
    <source>
        <strain evidence="10 11">CICC 11043</strain>
    </source>
</reference>
<feature type="transmembrane region" description="Helical" evidence="8">
    <location>
        <begin position="156"/>
        <end position="181"/>
    </location>
</feature>
<dbReference type="Pfam" id="PF03824">
    <property type="entry name" value="NicO"/>
    <property type="match status" value="1"/>
</dbReference>
<keyword evidence="7 8" id="KW-0472">Membrane</keyword>
<evidence type="ECO:0000256" key="8">
    <source>
        <dbReference type="RuleBase" id="RU362101"/>
    </source>
</evidence>
<keyword evidence="4" id="KW-0533">Nickel</keyword>
<feature type="transmembrane region" description="Helical" evidence="8">
    <location>
        <begin position="111"/>
        <end position="136"/>
    </location>
</feature>
<gene>
    <name evidence="10" type="ORF">R5U08_40140</name>
</gene>